<protein>
    <submittedName>
        <fullName evidence="4">Uncharacterized protein</fullName>
    </submittedName>
</protein>
<keyword evidence="2" id="KW-0812">Transmembrane</keyword>
<sequence>MSFAYAYDFFQSGQRCLHRRGPRRWYRAAHSTFVMTADAGTHDQANELHQPEPLSQSQISKPPSSSMRTEATSIVWRMRTLHPAVVPPQNRPHAQSHSNITTSIGTSNNTECRSEDTSITNRAVVMARSSRSKAAAIAITSAAATTSKAATASDSVPAIPARNSYQANSRPQPAVALALAVIALMALPLLHLLRHVELAAHGFTAVLAGVTAAALATWQFAVLVVARKRRQTEQLEWQLQQQPGTMAVTVNGPGTASSVRGAFVLPLPMEVALQPAFLLLLLLPLVVSAAAAVFSPVAKAVGPPDVAVVAVTSRQAWCWALLLHTAALLIPSPGPCMARGRAKVRRVYGLSLAIAMEGLRVALMGIGLRTVQDSTGPQAAAAAAAAVAAGAFWALHTAGVLSIAVQSS</sequence>
<dbReference type="Proteomes" id="UP000747110">
    <property type="component" value="Unassembled WGS sequence"/>
</dbReference>
<keyword evidence="6" id="KW-1185">Reference proteome</keyword>
<organism evidence="4 5">
    <name type="scientific">Volvox reticuliferus</name>
    <dbReference type="NCBI Taxonomy" id="1737510"/>
    <lineage>
        <taxon>Eukaryota</taxon>
        <taxon>Viridiplantae</taxon>
        <taxon>Chlorophyta</taxon>
        <taxon>core chlorophytes</taxon>
        <taxon>Chlorophyceae</taxon>
        <taxon>CS clade</taxon>
        <taxon>Chlamydomonadales</taxon>
        <taxon>Volvocaceae</taxon>
        <taxon>Volvox</taxon>
    </lineage>
</organism>
<keyword evidence="2" id="KW-1133">Transmembrane helix</keyword>
<keyword evidence="2" id="KW-0472">Membrane</keyword>
<name>A0A8J4GIM7_9CHLO</name>
<feature type="compositionally biased region" description="Low complexity" evidence="1">
    <location>
        <begin position="96"/>
        <end position="110"/>
    </location>
</feature>
<evidence type="ECO:0000313" key="3">
    <source>
        <dbReference type="EMBL" id="GIL79931.1"/>
    </source>
</evidence>
<feature type="transmembrane region" description="Helical" evidence="2">
    <location>
        <begin position="347"/>
        <end position="368"/>
    </location>
</feature>
<evidence type="ECO:0000313" key="6">
    <source>
        <dbReference type="Proteomes" id="UP000747110"/>
    </source>
</evidence>
<gene>
    <name evidence="3" type="ORF">Vretifemale_9169</name>
    <name evidence="4" type="ORF">Vretimale_12550</name>
</gene>
<dbReference type="AlphaFoldDB" id="A0A8J4GIM7"/>
<evidence type="ECO:0000313" key="4">
    <source>
        <dbReference type="EMBL" id="GIM08541.1"/>
    </source>
</evidence>
<feature type="transmembrane region" description="Helical" evidence="2">
    <location>
        <begin position="205"/>
        <end position="226"/>
    </location>
</feature>
<comment type="caution">
    <text evidence="4">The sequence shown here is derived from an EMBL/GenBank/DDBJ whole genome shotgun (WGS) entry which is preliminary data.</text>
</comment>
<feature type="region of interest" description="Disordered" evidence="1">
    <location>
        <begin position="87"/>
        <end position="115"/>
    </location>
</feature>
<evidence type="ECO:0000256" key="1">
    <source>
        <dbReference type="SAM" id="MobiDB-lite"/>
    </source>
</evidence>
<feature type="transmembrane region" description="Helical" evidence="2">
    <location>
        <begin position="314"/>
        <end position="335"/>
    </location>
</feature>
<dbReference type="EMBL" id="BNCP01000016">
    <property type="protein sequence ID" value="GIL79931.1"/>
    <property type="molecule type" value="Genomic_DNA"/>
</dbReference>
<reference evidence="4" key="1">
    <citation type="journal article" date="2021" name="Proc. Natl. Acad. Sci. U.S.A.">
        <title>Three genomes in the algal genus Volvox reveal the fate of a haploid sex-determining region after a transition to homothallism.</title>
        <authorList>
            <person name="Yamamoto K."/>
            <person name="Hamaji T."/>
            <person name="Kawai-Toyooka H."/>
            <person name="Matsuzaki R."/>
            <person name="Takahashi F."/>
            <person name="Nishimura Y."/>
            <person name="Kawachi M."/>
            <person name="Noguchi H."/>
            <person name="Minakuchi Y."/>
            <person name="Umen J.G."/>
            <person name="Toyoda A."/>
            <person name="Nozaki H."/>
        </authorList>
    </citation>
    <scope>NUCLEOTIDE SEQUENCE</scope>
    <source>
        <strain evidence="4">NIES-3785</strain>
        <strain evidence="3">NIES-3786</strain>
    </source>
</reference>
<proteinExistence type="predicted"/>
<evidence type="ECO:0000313" key="5">
    <source>
        <dbReference type="Proteomes" id="UP000722791"/>
    </source>
</evidence>
<accession>A0A8J4GIM7</accession>
<dbReference type="Proteomes" id="UP000722791">
    <property type="component" value="Unassembled WGS sequence"/>
</dbReference>
<evidence type="ECO:0000256" key="2">
    <source>
        <dbReference type="SAM" id="Phobius"/>
    </source>
</evidence>
<feature type="transmembrane region" description="Helical" evidence="2">
    <location>
        <begin position="380"/>
        <end position="405"/>
    </location>
</feature>
<feature type="transmembrane region" description="Helical" evidence="2">
    <location>
        <begin position="174"/>
        <end position="193"/>
    </location>
</feature>
<dbReference type="EMBL" id="BNCQ01000027">
    <property type="protein sequence ID" value="GIM08541.1"/>
    <property type="molecule type" value="Genomic_DNA"/>
</dbReference>
<feature type="transmembrane region" description="Helical" evidence="2">
    <location>
        <begin position="276"/>
        <end position="294"/>
    </location>
</feature>